<comment type="subcellular location">
    <subcellularLocation>
        <location evidence="1">Cell envelope</location>
    </subcellularLocation>
</comment>
<name>A0A9J7AZA5_9PROT</name>
<dbReference type="Gene3D" id="2.40.30.170">
    <property type="match status" value="1"/>
</dbReference>
<dbReference type="Pfam" id="PF25917">
    <property type="entry name" value="BSH_RND"/>
    <property type="match status" value="1"/>
</dbReference>
<dbReference type="RefSeq" id="WP_257771174.1">
    <property type="nucleotide sequence ID" value="NZ_CP102480.1"/>
</dbReference>
<dbReference type="NCBIfam" id="TIGR01730">
    <property type="entry name" value="RND_mfp"/>
    <property type="match status" value="1"/>
</dbReference>
<dbReference type="AlphaFoldDB" id="A0A9J7AZA5"/>
<evidence type="ECO:0000256" key="4">
    <source>
        <dbReference type="ARBA" id="ARBA00023054"/>
    </source>
</evidence>
<dbReference type="EMBL" id="CP102480">
    <property type="protein sequence ID" value="UUX51588.1"/>
    <property type="molecule type" value="Genomic_DNA"/>
</dbReference>
<comment type="similarity">
    <text evidence="2">Belongs to the membrane fusion protein (MFP) (TC 8.A.1) family.</text>
</comment>
<evidence type="ECO:0000256" key="6">
    <source>
        <dbReference type="SAM" id="MobiDB-lite"/>
    </source>
</evidence>
<evidence type="ECO:0000256" key="3">
    <source>
        <dbReference type="ARBA" id="ARBA00022448"/>
    </source>
</evidence>
<dbReference type="GO" id="GO:0030313">
    <property type="term" value="C:cell envelope"/>
    <property type="evidence" value="ECO:0007669"/>
    <property type="project" value="UniProtKB-SubCell"/>
</dbReference>
<evidence type="ECO:0000259" key="8">
    <source>
        <dbReference type="Pfam" id="PF25917"/>
    </source>
</evidence>
<dbReference type="GO" id="GO:1990281">
    <property type="term" value="C:efflux pump complex"/>
    <property type="evidence" value="ECO:0007669"/>
    <property type="project" value="TreeGrafter"/>
</dbReference>
<dbReference type="InterPro" id="IPR058625">
    <property type="entry name" value="MdtA-like_BSH"/>
</dbReference>
<dbReference type="Gene3D" id="6.10.140.1990">
    <property type="match status" value="1"/>
</dbReference>
<feature type="region of interest" description="Disordered" evidence="6">
    <location>
        <begin position="273"/>
        <end position="297"/>
    </location>
</feature>
<dbReference type="GO" id="GO:1990195">
    <property type="term" value="C:macrolide transmembrane transporter complex"/>
    <property type="evidence" value="ECO:0007669"/>
    <property type="project" value="InterPro"/>
</dbReference>
<dbReference type="GO" id="GO:0015562">
    <property type="term" value="F:efflux transmembrane transporter activity"/>
    <property type="evidence" value="ECO:0007669"/>
    <property type="project" value="TreeGrafter"/>
</dbReference>
<dbReference type="InterPro" id="IPR058624">
    <property type="entry name" value="MdtA-like_HH"/>
</dbReference>
<keyword evidence="4 5" id="KW-0175">Coiled coil</keyword>
<evidence type="ECO:0000313" key="10">
    <source>
        <dbReference type="EMBL" id="UUX51588.1"/>
    </source>
</evidence>
<feature type="domain" description="Multidrug resistance protein MdtA-like barrel-sandwich hybrid" evidence="8">
    <location>
        <begin position="68"/>
        <end position="223"/>
    </location>
</feature>
<dbReference type="Gene3D" id="2.40.420.20">
    <property type="match status" value="1"/>
</dbReference>
<proteinExistence type="inferred from homology"/>
<feature type="domain" description="Multidrug resistance protein MdtA-like alpha-helical hairpin" evidence="7">
    <location>
        <begin position="115"/>
        <end position="191"/>
    </location>
</feature>
<feature type="coiled-coil region" evidence="5">
    <location>
        <begin position="153"/>
        <end position="187"/>
    </location>
</feature>
<evidence type="ECO:0000256" key="1">
    <source>
        <dbReference type="ARBA" id="ARBA00004196"/>
    </source>
</evidence>
<dbReference type="SUPFAM" id="SSF111369">
    <property type="entry name" value="HlyD-like secretion proteins"/>
    <property type="match status" value="1"/>
</dbReference>
<keyword evidence="3" id="KW-0813">Transport</keyword>
<dbReference type="InterPro" id="IPR058627">
    <property type="entry name" value="MdtA-like_C"/>
</dbReference>
<dbReference type="Gene3D" id="2.40.50.100">
    <property type="match status" value="1"/>
</dbReference>
<dbReference type="PANTHER" id="PTHR30469:SF33">
    <property type="entry name" value="SLR1207 PROTEIN"/>
    <property type="match status" value="1"/>
</dbReference>
<dbReference type="KEGG" id="naci:NUH88_07780"/>
<sequence length="409" mass="43750">MSFSSPKARRWRRLLVSLLLLGTLGAGGTYGWRELYPSEKTTYMTRPVTLGSIEETVLANGILKPVNLVAVGAQVSGQIVALHVDLGDEVKEGDLIAEIDSVTQLNALRTAEAALANVRAQLAEKQATLTRNRLTLKRSRAMIAERAVSQADLESAEADVRTTEAQIEALKAQIVEAEVAVETADANLGYTSILAPSNGTVLAIVSKAGQTVNAAQSAPTIVILGQLDRMDVRAEISEADILHVEPGQKVYFTVLGDPDRRYDAVLESIEPAPESIRSDSSLSTSSSTSSSSSSSTSSSAIYYIGSFRVPNPERKLRTYMTAEVHIQLNSVENVLTVPAAALGRKGRDGKFEVRVLGAGDAVETRQVNIGLNNKVRAEVIEGLAEGEKVVVGQSGGAAASSQRRFRMRF</sequence>
<gene>
    <name evidence="10" type="ORF">NUH88_07780</name>
</gene>
<dbReference type="GO" id="GO:1990961">
    <property type="term" value="P:xenobiotic detoxification by transmembrane export across the plasma membrane"/>
    <property type="evidence" value="ECO:0007669"/>
    <property type="project" value="InterPro"/>
</dbReference>
<dbReference type="Pfam" id="PF25876">
    <property type="entry name" value="HH_MFP_RND"/>
    <property type="match status" value="1"/>
</dbReference>
<reference evidence="10" key="1">
    <citation type="submission" date="2022-08" db="EMBL/GenBank/DDBJ databases">
        <title>Nisaea acidiphila sp. nov., isolated from a marine algal debris and emended description of the genus Nisaea Urios et al. 2008.</title>
        <authorList>
            <person name="Kwon K."/>
        </authorList>
    </citation>
    <scope>NUCLEOTIDE SEQUENCE</scope>
    <source>
        <strain evidence="10">MEBiC11861</strain>
    </source>
</reference>
<dbReference type="PANTHER" id="PTHR30469">
    <property type="entry name" value="MULTIDRUG RESISTANCE PROTEIN MDTA"/>
    <property type="match status" value="1"/>
</dbReference>
<dbReference type="InterPro" id="IPR006143">
    <property type="entry name" value="RND_pump_MFP"/>
</dbReference>
<feature type="domain" description="Multidrug resistance protein MdtA-like C-terminal permuted SH3" evidence="9">
    <location>
        <begin position="333"/>
        <end position="392"/>
    </location>
</feature>
<evidence type="ECO:0000256" key="5">
    <source>
        <dbReference type="SAM" id="Coils"/>
    </source>
</evidence>
<evidence type="ECO:0000259" key="7">
    <source>
        <dbReference type="Pfam" id="PF25876"/>
    </source>
</evidence>
<accession>A0A9J7AZA5</accession>
<dbReference type="InterPro" id="IPR030190">
    <property type="entry name" value="MacA_alpha-hairpin_sf"/>
</dbReference>
<organism evidence="10 11">
    <name type="scientific">Nisaea acidiphila</name>
    <dbReference type="NCBI Taxonomy" id="1862145"/>
    <lineage>
        <taxon>Bacteria</taxon>
        <taxon>Pseudomonadati</taxon>
        <taxon>Pseudomonadota</taxon>
        <taxon>Alphaproteobacteria</taxon>
        <taxon>Rhodospirillales</taxon>
        <taxon>Thalassobaculaceae</taxon>
        <taxon>Nisaea</taxon>
    </lineage>
</organism>
<evidence type="ECO:0000313" key="11">
    <source>
        <dbReference type="Proteomes" id="UP001060336"/>
    </source>
</evidence>
<evidence type="ECO:0000256" key="2">
    <source>
        <dbReference type="ARBA" id="ARBA00009477"/>
    </source>
</evidence>
<dbReference type="GO" id="GO:0019898">
    <property type="term" value="C:extrinsic component of membrane"/>
    <property type="evidence" value="ECO:0007669"/>
    <property type="project" value="InterPro"/>
</dbReference>
<dbReference type="Pfam" id="PF25967">
    <property type="entry name" value="RND-MFP_C"/>
    <property type="match status" value="1"/>
</dbReference>
<feature type="compositionally biased region" description="Low complexity" evidence="6">
    <location>
        <begin position="278"/>
        <end position="297"/>
    </location>
</feature>
<evidence type="ECO:0000259" key="9">
    <source>
        <dbReference type="Pfam" id="PF25967"/>
    </source>
</evidence>
<keyword evidence="11" id="KW-1185">Reference proteome</keyword>
<dbReference type="Proteomes" id="UP001060336">
    <property type="component" value="Chromosome"/>
</dbReference>
<protein>
    <submittedName>
        <fullName evidence="10">Efflux RND transporter periplasmic adaptor subunit</fullName>
    </submittedName>
</protein>